<dbReference type="PROSITE" id="PS50017">
    <property type="entry name" value="DEATH_DOMAIN"/>
    <property type="match status" value="1"/>
</dbReference>
<dbReference type="Gene3D" id="3.30.70.1390">
    <property type="entry name" value="ROC domain from the Parkinson's disease-associated leucine-rich repeat kinase 2"/>
    <property type="match status" value="1"/>
</dbReference>
<feature type="region of interest" description="Disordered" evidence="2">
    <location>
        <begin position="298"/>
        <end position="318"/>
    </location>
</feature>
<organism evidence="4">
    <name type="scientific">Amphimedon queenslandica</name>
    <name type="common">Sponge</name>
    <dbReference type="NCBI Taxonomy" id="400682"/>
    <lineage>
        <taxon>Eukaryota</taxon>
        <taxon>Metazoa</taxon>
        <taxon>Porifera</taxon>
        <taxon>Demospongiae</taxon>
        <taxon>Heteroscleromorpha</taxon>
        <taxon>Haplosclerida</taxon>
        <taxon>Niphatidae</taxon>
        <taxon>Amphimedon</taxon>
    </lineage>
</organism>
<dbReference type="SMART" id="SM00248">
    <property type="entry name" value="ANK"/>
    <property type="match status" value="5"/>
</dbReference>
<sequence>MPIPQQVLEQLFASIAKGDLNKLIALLRKHPQCVSATEEEGISLLHYSVLQDRPEIVIYLSNNPDCLLTPQDKHYSHTPLHMACLHDNHRMVQHLLTKLTTDEVNMQDKFGWTPLHHAVRVGNADICRTLIKYRAKPDIRNELGKTPLHYAAQHGYLDILKELYELVTLAVIVPLPSECFALPVLTLLHLSALNDHGSVVNWLQEQQYPPNVKCLRALHQNGESTQEELPEDTALARGHHNLKSVLHSYRQQYESWMHEITSGHAHLEHIKLSLFGPSNSGKTCLRDSLERSTLQLLLGRESEAPQEEGEGGGGKKRHTYGIEIRDLKISGGNETYHVWDFSGDLGSYTSHSHFLSTGHTIYTLVLDLSQPLPQIRSDALYWLGLIKMRNLGKRIPYQHRERLDTARLSPKVQQKVVKGGTLSRLRTVSVPAVTKFRSRLYSSSFGGFSASLKPKMSRSTSPSRLSPLSPSQSSTLLPGVSPHDVPISFPSPHLSPSSPLSPYSEVGDLPAWSTVPVIVVGSHYDLLSEKLRSEVIQNLEGFFSEMASKFYPFLELLPRVIHMNCVKPTSSDIKLLKEQISLFRAVQTESEQVYPLIFDKVIKKIESIKQQSPEMKVMEFNEFCLMIQSNVNKLLSDQQITYILKCISDTGVITYIDHGPLGKWVFLDSSWLCHDVLGHALAPPTHPNAPLREYKTHFLTEEQIVEAFPHLSFNHYYRTLFLELLCHFEVCAKSKSTHQYVFPALVGPEADQSDWTKMSSPVPYVGRRLVVMDTNEFFPLGFFPRLQVHIVSMTTMKDKTSLYKDHLIIDSSQYQILIKIAIDGSSIDLIGRLKEGVEAHLGGNRCIQSIDYIQGIIIKLMRLIVPAVFLQWLTLSSKDLANHSPSPHSFHSSEIADVLKDGRSLWNEGSQVLESVESLLFFNSSRVMSSFTGRGCYVTFIQDEILSKIDNLLSEDDEQPGWTALAKQLNLSEYIDILRSQEEPSKKLILKWGEKPRWTVDSLFYALQEIGRVDAYNLVRARIDKKYSANQVTN</sequence>
<evidence type="ECO:0000313" key="4">
    <source>
        <dbReference type="EnsemblMetazoa" id="Aqu2.1.43825_001"/>
    </source>
</evidence>
<dbReference type="KEGG" id="aqu:109581719"/>
<dbReference type="InterPro" id="IPR002110">
    <property type="entry name" value="Ankyrin_rpt"/>
</dbReference>
<dbReference type="STRING" id="400682.A0A1X7VVC9"/>
<dbReference type="SUPFAM" id="SSF48403">
    <property type="entry name" value="Ankyrin repeat"/>
    <property type="match status" value="1"/>
</dbReference>
<reference evidence="5" key="1">
    <citation type="journal article" date="2010" name="Nature">
        <title>The Amphimedon queenslandica genome and the evolution of animal complexity.</title>
        <authorList>
            <person name="Srivastava M."/>
            <person name="Simakov O."/>
            <person name="Chapman J."/>
            <person name="Fahey B."/>
            <person name="Gauthier M.E."/>
            <person name="Mitros T."/>
            <person name="Richards G.S."/>
            <person name="Conaco C."/>
            <person name="Dacre M."/>
            <person name="Hellsten U."/>
            <person name="Larroux C."/>
            <person name="Putnam N.H."/>
            <person name="Stanke M."/>
            <person name="Adamska M."/>
            <person name="Darling A."/>
            <person name="Degnan S.M."/>
            <person name="Oakley T.H."/>
            <person name="Plachetzki D.C."/>
            <person name="Zhai Y."/>
            <person name="Adamski M."/>
            <person name="Calcino A."/>
            <person name="Cummins S.F."/>
            <person name="Goodstein D.M."/>
            <person name="Harris C."/>
            <person name="Jackson D.J."/>
            <person name="Leys S.P."/>
            <person name="Shu S."/>
            <person name="Woodcroft B.J."/>
            <person name="Vervoort M."/>
            <person name="Kosik K.S."/>
            <person name="Manning G."/>
            <person name="Degnan B.M."/>
            <person name="Rokhsar D.S."/>
        </authorList>
    </citation>
    <scope>NUCLEOTIDE SEQUENCE [LARGE SCALE GENOMIC DNA]</scope>
</reference>
<dbReference type="SUPFAM" id="SSF52540">
    <property type="entry name" value="P-loop containing nucleoside triphosphate hydrolases"/>
    <property type="match status" value="1"/>
</dbReference>
<feature type="repeat" description="ANK" evidence="1">
    <location>
        <begin position="143"/>
        <end position="165"/>
    </location>
</feature>
<dbReference type="Proteomes" id="UP000007879">
    <property type="component" value="Unassembled WGS sequence"/>
</dbReference>
<gene>
    <name evidence="4" type="primary">109581719</name>
</gene>
<evidence type="ECO:0000256" key="1">
    <source>
        <dbReference type="PROSITE-ProRule" id="PRU00023"/>
    </source>
</evidence>
<protein>
    <recommendedName>
        <fullName evidence="3">Death domain-containing protein</fullName>
    </recommendedName>
</protein>
<feature type="region of interest" description="Disordered" evidence="2">
    <location>
        <begin position="452"/>
        <end position="478"/>
    </location>
</feature>
<dbReference type="PANTHER" id="PTHR47679">
    <property type="entry name" value="PROTEIN TORNADO 1"/>
    <property type="match status" value="1"/>
</dbReference>
<dbReference type="AlphaFoldDB" id="A0A1X7VVC9"/>
<accession>A0A1X7VVC9</accession>
<dbReference type="InterPro" id="IPR036770">
    <property type="entry name" value="Ankyrin_rpt-contain_sf"/>
</dbReference>
<evidence type="ECO:0000259" key="3">
    <source>
        <dbReference type="PROSITE" id="PS50017"/>
    </source>
</evidence>
<dbReference type="OrthoDB" id="5402602at2759"/>
<dbReference type="Pfam" id="PF00531">
    <property type="entry name" value="Death"/>
    <property type="match status" value="1"/>
</dbReference>
<feature type="compositionally biased region" description="Low complexity" evidence="2">
    <location>
        <begin position="457"/>
        <end position="478"/>
    </location>
</feature>
<dbReference type="PROSITE" id="PS50297">
    <property type="entry name" value="ANK_REP_REGION"/>
    <property type="match status" value="2"/>
</dbReference>
<reference evidence="4" key="2">
    <citation type="submission" date="2017-05" db="UniProtKB">
        <authorList>
            <consortium name="EnsemblMetazoa"/>
        </authorList>
    </citation>
    <scope>IDENTIFICATION</scope>
</reference>
<name>A0A1X7VVC9_AMPQE</name>
<dbReference type="PANTHER" id="PTHR47679:SF2">
    <property type="entry name" value="C-TERMINAL OF ROC (COR) DOMAIN-CONTAINING PROTEIN"/>
    <property type="match status" value="1"/>
</dbReference>
<keyword evidence="5" id="KW-1185">Reference proteome</keyword>
<dbReference type="Gene3D" id="1.25.40.20">
    <property type="entry name" value="Ankyrin repeat-containing domain"/>
    <property type="match status" value="1"/>
</dbReference>
<dbReference type="InterPro" id="IPR027417">
    <property type="entry name" value="P-loop_NTPase"/>
</dbReference>
<evidence type="ECO:0000256" key="2">
    <source>
        <dbReference type="SAM" id="MobiDB-lite"/>
    </source>
</evidence>
<dbReference type="InParanoid" id="A0A1X7VVC9"/>
<feature type="repeat" description="ANK" evidence="1">
    <location>
        <begin position="110"/>
        <end position="142"/>
    </location>
</feature>
<dbReference type="Pfam" id="PF12796">
    <property type="entry name" value="Ank_2"/>
    <property type="match status" value="2"/>
</dbReference>
<dbReference type="SMART" id="SM00005">
    <property type="entry name" value="DEATH"/>
    <property type="match status" value="1"/>
</dbReference>
<proteinExistence type="predicted"/>
<feature type="domain" description="Death" evidence="3">
    <location>
        <begin position="962"/>
        <end position="1023"/>
    </location>
</feature>
<dbReference type="InterPro" id="IPR000488">
    <property type="entry name" value="Death_dom"/>
</dbReference>
<evidence type="ECO:0000313" key="5">
    <source>
        <dbReference type="Proteomes" id="UP000007879"/>
    </source>
</evidence>
<dbReference type="InterPro" id="IPR011029">
    <property type="entry name" value="DEATH-like_dom_sf"/>
</dbReference>
<dbReference type="EnsemblMetazoa" id="Aqu2.1.43825_001">
    <property type="protein sequence ID" value="Aqu2.1.43825_001"/>
    <property type="gene ID" value="Aqu2.1.43825"/>
</dbReference>
<dbReference type="Gene3D" id="1.10.533.10">
    <property type="entry name" value="Death Domain, Fas"/>
    <property type="match status" value="1"/>
</dbReference>
<keyword evidence="1" id="KW-0040">ANK repeat</keyword>
<dbReference type="PROSITE" id="PS50088">
    <property type="entry name" value="ANK_REPEAT"/>
    <property type="match status" value="2"/>
</dbReference>
<dbReference type="EnsemblMetazoa" id="XM_019996076.1">
    <property type="protein sequence ID" value="XP_019851635.1"/>
    <property type="gene ID" value="LOC109581719"/>
</dbReference>
<dbReference type="SUPFAM" id="SSF47986">
    <property type="entry name" value="DEATH domain"/>
    <property type="match status" value="1"/>
</dbReference>
<dbReference type="GO" id="GO:0007165">
    <property type="term" value="P:signal transduction"/>
    <property type="evidence" value="ECO:0007669"/>
    <property type="project" value="InterPro"/>
</dbReference>